<feature type="transmembrane region" description="Helical" evidence="2">
    <location>
        <begin position="261"/>
        <end position="282"/>
    </location>
</feature>
<gene>
    <name evidence="4" type="ORF">TWF481_009120</name>
</gene>
<keyword evidence="3" id="KW-0732">Signal</keyword>
<feature type="compositionally biased region" description="Polar residues" evidence="1">
    <location>
        <begin position="214"/>
        <end position="236"/>
    </location>
</feature>
<keyword evidence="2" id="KW-0812">Transmembrane</keyword>
<keyword evidence="2" id="KW-0472">Membrane</keyword>
<protein>
    <recommendedName>
        <fullName evidence="6">Mid2 domain-containing protein</fullName>
    </recommendedName>
</protein>
<feature type="region of interest" description="Disordered" evidence="1">
    <location>
        <begin position="183"/>
        <end position="254"/>
    </location>
</feature>
<organism evidence="4 5">
    <name type="scientific">Arthrobotrys musiformis</name>
    <dbReference type="NCBI Taxonomy" id="47236"/>
    <lineage>
        <taxon>Eukaryota</taxon>
        <taxon>Fungi</taxon>
        <taxon>Dikarya</taxon>
        <taxon>Ascomycota</taxon>
        <taxon>Pezizomycotina</taxon>
        <taxon>Orbiliomycetes</taxon>
        <taxon>Orbiliales</taxon>
        <taxon>Orbiliaceae</taxon>
        <taxon>Arthrobotrys</taxon>
    </lineage>
</organism>
<feature type="chain" id="PRO_5043620212" description="Mid2 domain-containing protein" evidence="3">
    <location>
        <begin position="23"/>
        <end position="321"/>
    </location>
</feature>
<keyword evidence="2" id="KW-1133">Transmembrane helix</keyword>
<evidence type="ECO:0000256" key="2">
    <source>
        <dbReference type="SAM" id="Phobius"/>
    </source>
</evidence>
<accession>A0AAV9W441</accession>
<comment type="caution">
    <text evidence="4">The sequence shown here is derived from an EMBL/GenBank/DDBJ whole genome shotgun (WGS) entry which is preliminary data.</text>
</comment>
<proteinExistence type="predicted"/>
<reference evidence="4 5" key="1">
    <citation type="submission" date="2023-08" db="EMBL/GenBank/DDBJ databases">
        <authorList>
            <person name="Palmer J.M."/>
        </authorList>
    </citation>
    <scope>NUCLEOTIDE SEQUENCE [LARGE SCALE GENOMIC DNA]</scope>
    <source>
        <strain evidence="4 5">TWF481</strain>
    </source>
</reference>
<evidence type="ECO:0000256" key="3">
    <source>
        <dbReference type="SAM" id="SignalP"/>
    </source>
</evidence>
<name>A0AAV9W441_9PEZI</name>
<evidence type="ECO:0008006" key="6">
    <source>
        <dbReference type="Google" id="ProtNLM"/>
    </source>
</evidence>
<dbReference type="EMBL" id="JAVHJL010000006">
    <property type="protein sequence ID" value="KAK6501279.1"/>
    <property type="molecule type" value="Genomic_DNA"/>
</dbReference>
<feature type="compositionally biased region" description="Low complexity" evidence="1">
    <location>
        <begin position="185"/>
        <end position="201"/>
    </location>
</feature>
<dbReference type="Proteomes" id="UP001370758">
    <property type="component" value="Unassembled WGS sequence"/>
</dbReference>
<evidence type="ECO:0000313" key="4">
    <source>
        <dbReference type="EMBL" id="KAK6501279.1"/>
    </source>
</evidence>
<evidence type="ECO:0000313" key="5">
    <source>
        <dbReference type="Proteomes" id="UP001370758"/>
    </source>
</evidence>
<keyword evidence="5" id="KW-1185">Reference proteome</keyword>
<feature type="signal peptide" evidence="3">
    <location>
        <begin position="1"/>
        <end position="22"/>
    </location>
</feature>
<dbReference type="AlphaFoldDB" id="A0AAV9W441"/>
<evidence type="ECO:0000256" key="1">
    <source>
        <dbReference type="SAM" id="MobiDB-lite"/>
    </source>
</evidence>
<sequence>MRGVVFHPIIFSFVVVFLSSIATPQITETLAELGTLHPSNPPPDCSSFSVRSTGLIQFGDTRTIYSTLFQQGCHFLSRTSCCPQNYGLRGFYSPASGCPPGYTQHSTLTFSGRRYIGLTYELSEKRGAVCCPSVVDPVTKYDYTPGLGFLCDASVIKRITGQETFESWYQASAVVVVTEAGSPESTPAETSSIAPPSSTSAVVRTGGSGEVPSETGSSPETKSTPLEPTSSGSLKSSGPGVGDDSQPPDGSVRKKGLSTGAIAGIAVGVTIPVLSAIIYAVYMFGRRRGRATVPEVVDTYKYGGEAQDGGMGGIQSDSKIG</sequence>